<dbReference type="PRINTS" id="PR01590">
    <property type="entry name" value="HTHFIS"/>
</dbReference>
<dbReference type="GO" id="GO:0043565">
    <property type="term" value="F:sequence-specific DNA binding"/>
    <property type="evidence" value="ECO:0007669"/>
    <property type="project" value="InterPro"/>
</dbReference>
<gene>
    <name evidence="3" type="ORF">METEAL_30370</name>
</gene>
<dbReference type="InterPro" id="IPR009057">
    <property type="entry name" value="Homeodomain-like_sf"/>
</dbReference>
<dbReference type="RefSeq" id="WP_316412530.1">
    <property type="nucleotide sequence ID" value="NZ_AP027080.1"/>
</dbReference>
<feature type="domain" description="DNA binding HTH" evidence="2">
    <location>
        <begin position="178"/>
        <end position="209"/>
    </location>
</feature>
<name>A0AA48H8R5_9BACT</name>
<dbReference type="Pfam" id="PF02954">
    <property type="entry name" value="HTH_8"/>
    <property type="match status" value="1"/>
</dbReference>
<keyword evidence="4" id="KW-1185">Reference proteome</keyword>
<organism evidence="3 4">
    <name type="scientific">Mesoterricola silvestris</name>
    <dbReference type="NCBI Taxonomy" id="2927979"/>
    <lineage>
        <taxon>Bacteria</taxon>
        <taxon>Pseudomonadati</taxon>
        <taxon>Acidobacteriota</taxon>
        <taxon>Holophagae</taxon>
        <taxon>Holophagales</taxon>
        <taxon>Holophagaceae</taxon>
        <taxon>Mesoterricola</taxon>
    </lineage>
</organism>
<accession>A0AA48H8R5</accession>
<evidence type="ECO:0000256" key="1">
    <source>
        <dbReference type="SAM" id="MobiDB-lite"/>
    </source>
</evidence>
<sequence>MAGLEGLPGFGRWGASLDVLVGHPGPLWIYGEAGCGLTTLGAFLARGRGAAFQDDAEGLGPEALAAWIQAHPSGVLASHLAPEDPAVARAASHCLPFRLPSLEDEEDDLDRCFWIMAKEEGVSGPLPPLLTALPCPGNLRGLRNRLVRWKLLGQLPEDAAPRLPLADSEDLAANLHVLERLLLHRALRRSYGNRVEAAKRLGVSRRHLYLLIARHGDPVRGEAPTAEGPKRLLRGQNSCIPDPHR</sequence>
<protein>
    <recommendedName>
        <fullName evidence="2">DNA binding HTH domain-containing protein</fullName>
    </recommendedName>
</protein>
<dbReference type="Gene3D" id="1.10.10.60">
    <property type="entry name" value="Homeodomain-like"/>
    <property type="match status" value="1"/>
</dbReference>
<evidence type="ECO:0000259" key="2">
    <source>
        <dbReference type="Pfam" id="PF02954"/>
    </source>
</evidence>
<dbReference type="Proteomes" id="UP001238179">
    <property type="component" value="Chromosome"/>
</dbReference>
<feature type="region of interest" description="Disordered" evidence="1">
    <location>
        <begin position="220"/>
        <end position="245"/>
    </location>
</feature>
<evidence type="ECO:0000313" key="3">
    <source>
        <dbReference type="EMBL" id="BDU73863.1"/>
    </source>
</evidence>
<dbReference type="KEGG" id="msil:METEAL_30370"/>
<proteinExistence type="predicted"/>
<dbReference type="AlphaFoldDB" id="A0AA48H8R5"/>
<reference evidence="4" key="1">
    <citation type="journal article" date="2023" name="Int. J. Syst. Evol. Microbiol.">
        <title>Mesoterricola silvestris gen. nov., sp. nov., Mesoterricola sediminis sp. nov., Geothrix oryzae sp. nov., Geothrix edaphica sp. nov., Geothrix rubra sp. nov., and Geothrix limicola sp. nov., six novel members of Acidobacteriota isolated from soils.</title>
        <authorList>
            <person name="Itoh H."/>
            <person name="Sugisawa Y."/>
            <person name="Mise K."/>
            <person name="Xu Z."/>
            <person name="Kuniyasu M."/>
            <person name="Ushijima N."/>
            <person name="Kawano K."/>
            <person name="Kobayashi E."/>
            <person name="Shiratori Y."/>
            <person name="Masuda Y."/>
            <person name="Senoo K."/>
        </authorList>
    </citation>
    <scope>NUCLEOTIDE SEQUENCE [LARGE SCALE GENOMIC DNA]</scope>
    <source>
        <strain evidence="4">W79</strain>
    </source>
</reference>
<dbReference type="InterPro" id="IPR002197">
    <property type="entry name" value="HTH_Fis"/>
</dbReference>
<dbReference type="SUPFAM" id="SSF46689">
    <property type="entry name" value="Homeodomain-like"/>
    <property type="match status" value="1"/>
</dbReference>
<dbReference type="EMBL" id="AP027080">
    <property type="protein sequence ID" value="BDU73863.1"/>
    <property type="molecule type" value="Genomic_DNA"/>
</dbReference>
<evidence type="ECO:0000313" key="4">
    <source>
        <dbReference type="Proteomes" id="UP001238179"/>
    </source>
</evidence>